<dbReference type="GO" id="GO:0016747">
    <property type="term" value="F:acyltransferase activity, transferring groups other than amino-acyl groups"/>
    <property type="evidence" value="ECO:0007669"/>
    <property type="project" value="InterPro"/>
</dbReference>
<dbReference type="RefSeq" id="WP_010010513.1">
    <property type="nucleotide sequence ID" value="NZ_AEOS01000296.1"/>
</dbReference>
<evidence type="ECO:0000313" key="3">
    <source>
        <dbReference type="Proteomes" id="UP000223559"/>
    </source>
</evidence>
<accession>A0A2D1KK31</accession>
<proteinExistence type="predicted"/>
<protein>
    <submittedName>
        <fullName evidence="2">GNAT family N-acetyltransferase</fullName>
    </submittedName>
</protein>
<name>A0A2D1KK31_9LACO</name>
<gene>
    <name evidence="2" type="ORF">LC20004_00560</name>
</gene>
<dbReference type="OrthoDB" id="2329953at2"/>
<evidence type="ECO:0000259" key="1">
    <source>
        <dbReference type="PROSITE" id="PS51186"/>
    </source>
</evidence>
<dbReference type="PROSITE" id="PS51186">
    <property type="entry name" value="GNAT"/>
    <property type="match status" value="1"/>
</dbReference>
<dbReference type="InterPro" id="IPR016181">
    <property type="entry name" value="Acyl_CoA_acyltransferase"/>
</dbReference>
<organism evidence="2 3">
    <name type="scientific">Loigolactobacillus coryniformis subsp. torquens DSM 20004 = KCTC 3535</name>
    <dbReference type="NCBI Taxonomy" id="1423822"/>
    <lineage>
        <taxon>Bacteria</taxon>
        <taxon>Bacillati</taxon>
        <taxon>Bacillota</taxon>
        <taxon>Bacilli</taxon>
        <taxon>Lactobacillales</taxon>
        <taxon>Lactobacillaceae</taxon>
        <taxon>Loigolactobacillus</taxon>
    </lineage>
</organism>
<dbReference type="AlphaFoldDB" id="A0A2D1KK31"/>
<dbReference type="Gene3D" id="3.40.630.30">
    <property type="match status" value="1"/>
</dbReference>
<feature type="domain" description="N-acetyltransferase" evidence="1">
    <location>
        <begin position="1"/>
        <end position="145"/>
    </location>
</feature>
<sequence>MQVVYTTSTSAEFLDNFQPNSQFKFNWQQILDENQHSIVIVAYYKDQLVGIANFERISSDRYNFVYNIEVVAAAQHHHVGARLLALVMQDSFAHGFDGFVKLLTKTSGVEKFYQQLGGEFFGQQVIFDEYASTQVIEKYLSKYRRL</sequence>
<dbReference type="KEGG" id="lcy:LC20004_00560"/>
<reference evidence="2 3" key="1">
    <citation type="submission" date="2016-10" db="EMBL/GenBank/DDBJ databases">
        <title>The whole genome sequencing and assembly of L. cotyniformis subsp. torquens DSM 20004 strain.</title>
        <authorList>
            <person name="Park M.-K."/>
            <person name="Lee Y.-J."/>
            <person name="Yi H."/>
            <person name="Bahn Y.-S."/>
            <person name="Kim J.F."/>
            <person name="Lee D.-W."/>
        </authorList>
    </citation>
    <scope>NUCLEOTIDE SEQUENCE [LARGE SCALE GENOMIC DNA]</scope>
    <source>
        <strain evidence="2 3">DSM 20004</strain>
    </source>
</reference>
<dbReference type="Proteomes" id="UP000223559">
    <property type="component" value="Chromosome"/>
</dbReference>
<dbReference type="GeneID" id="65915683"/>
<evidence type="ECO:0000313" key="2">
    <source>
        <dbReference type="EMBL" id="ATO42497.1"/>
    </source>
</evidence>
<dbReference type="Pfam" id="PF00583">
    <property type="entry name" value="Acetyltransf_1"/>
    <property type="match status" value="1"/>
</dbReference>
<dbReference type="EMBL" id="CP017697">
    <property type="protein sequence ID" value="ATO42497.1"/>
    <property type="molecule type" value="Genomic_DNA"/>
</dbReference>
<dbReference type="InterPro" id="IPR000182">
    <property type="entry name" value="GNAT_dom"/>
</dbReference>
<keyword evidence="3" id="KW-1185">Reference proteome</keyword>
<dbReference type="SUPFAM" id="SSF55729">
    <property type="entry name" value="Acyl-CoA N-acyltransferases (Nat)"/>
    <property type="match status" value="1"/>
</dbReference>
<keyword evidence="2" id="KW-0808">Transferase</keyword>